<dbReference type="EMBL" id="ML121531">
    <property type="protein sequence ID" value="RPB27711.1"/>
    <property type="molecule type" value="Genomic_DNA"/>
</dbReference>
<dbReference type="InParanoid" id="A0A3N4M429"/>
<protein>
    <submittedName>
        <fullName evidence="3">Uncharacterized protein</fullName>
    </submittedName>
</protein>
<evidence type="ECO:0000256" key="1">
    <source>
        <dbReference type="SAM" id="Coils"/>
    </source>
</evidence>
<accession>A0A3N4M429</accession>
<name>A0A3N4M429_9PEZI</name>
<keyword evidence="4" id="KW-1185">Reference proteome</keyword>
<keyword evidence="1" id="KW-0175">Coiled coil</keyword>
<reference evidence="3 4" key="1">
    <citation type="journal article" date="2018" name="Nat. Ecol. Evol.">
        <title>Pezizomycetes genomes reveal the molecular basis of ectomycorrhizal truffle lifestyle.</title>
        <authorList>
            <person name="Murat C."/>
            <person name="Payen T."/>
            <person name="Noel B."/>
            <person name="Kuo A."/>
            <person name="Morin E."/>
            <person name="Chen J."/>
            <person name="Kohler A."/>
            <person name="Krizsan K."/>
            <person name="Balestrini R."/>
            <person name="Da Silva C."/>
            <person name="Montanini B."/>
            <person name="Hainaut M."/>
            <person name="Levati E."/>
            <person name="Barry K.W."/>
            <person name="Belfiori B."/>
            <person name="Cichocki N."/>
            <person name="Clum A."/>
            <person name="Dockter R.B."/>
            <person name="Fauchery L."/>
            <person name="Guy J."/>
            <person name="Iotti M."/>
            <person name="Le Tacon F."/>
            <person name="Lindquist E.A."/>
            <person name="Lipzen A."/>
            <person name="Malagnac F."/>
            <person name="Mello A."/>
            <person name="Molinier V."/>
            <person name="Miyauchi S."/>
            <person name="Poulain J."/>
            <person name="Riccioni C."/>
            <person name="Rubini A."/>
            <person name="Sitrit Y."/>
            <person name="Splivallo R."/>
            <person name="Traeger S."/>
            <person name="Wang M."/>
            <person name="Zifcakova L."/>
            <person name="Wipf D."/>
            <person name="Zambonelli A."/>
            <person name="Paolocci F."/>
            <person name="Nowrousian M."/>
            <person name="Ottonello S."/>
            <person name="Baldrian P."/>
            <person name="Spatafora J.W."/>
            <person name="Henrissat B."/>
            <person name="Nagy L.G."/>
            <person name="Aury J.M."/>
            <person name="Wincker P."/>
            <person name="Grigoriev I.V."/>
            <person name="Bonfante P."/>
            <person name="Martin F.M."/>
        </authorList>
    </citation>
    <scope>NUCLEOTIDE SEQUENCE [LARGE SCALE GENOMIC DNA]</scope>
    <source>
        <strain evidence="3 4">ATCC MYA-4762</strain>
    </source>
</reference>
<dbReference type="AlphaFoldDB" id="A0A3N4M429"/>
<proteinExistence type="predicted"/>
<evidence type="ECO:0000313" key="3">
    <source>
        <dbReference type="EMBL" id="RPB27711.1"/>
    </source>
</evidence>
<feature type="region of interest" description="Disordered" evidence="2">
    <location>
        <begin position="87"/>
        <end position="107"/>
    </location>
</feature>
<gene>
    <name evidence="3" type="ORF">L211DRAFT_834561</name>
</gene>
<evidence type="ECO:0000313" key="4">
    <source>
        <dbReference type="Proteomes" id="UP000267821"/>
    </source>
</evidence>
<sequence length="107" mass="11974">MPLSLESARPILVNHGHQRSSTYSYSPSTTNSVCSADELRLAEIESQLKRLEDSRMQKQRFVPSEKKSELISKLALGAKLDRALRRRMSGQDALPKRAPIALPTKAQ</sequence>
<dbReference type="Proteomes" id="UP000267821">
    <property type="component" value="Unassembled WGS sequence"/>
</dbReference>
<feature type="coiled-coil region" evidence="1">
    <location>
        <begin position="34"/>
        <end position="61"/>
    </location>
</feature>
<evidence type="ECO:0000256" key="2">
    <source>
        <dbReference type="SAM" id="MobiDB-lite"/>
    </source>
</evidence>
<dbReference type="OrthoDB" id="5399555at2759"/>
<organism evidence="3 4">
    <name type="scientific">Terfezia boudieri ATCC MYA-4762</name>
    <dbReference type="NCBI Taxonomy" id="1051890"/>
    <lineage>
        <taxon>Eukaryota</taxon>
        <taxon>Fungi</taxon>
        <taxon>Dikarya</taxon>
        <taxon>Ascomycota</taxon>
        <taxon>Pezizomycotina</taxon>
        <taxon>Pezizomycetes</taxon>
        <taxon>Pezizales</taxon>
        <taxon>Pezizaceae</taxon>
        <taxon>Terfezia</taxon>
    </lineage>
</organism>